<proteinExistence type="predicted"/>
<feature type="compositionally biased region" description="Basic and acidic residues" evidence="3">
    <location>
        <begin position="78"/>
        <end position="94"/>
    </location>
</feature>
<dbReference type="CDD" id="cd00303">
    <property type="entry name" value="retropepsin_like"/>
    <property type="match status" value="1"/>
</dbReference>
<keyword evidence="6" id="KW-1185">Reference proteome</keyword>
<feature type="compositionally biased region" description="Low complexity" evidence="3">
    <location>
        <begin position="486"/>
        <end position="503"/>
    </location>
</feature>
<feature type="domain" description="CCHC-type" evidence="4">
    <location>
        <begin position="678"/>
        <end position="692"/>
    </location>
</feature>
<name>A0A4S8LYJ4_DENBC</name>
<keyword evidence="2" id="KW-0862">Zinc</keyword>
<feature type="compositionally biased region" description="Polar residues" evidence="3">
    <location>
        <begin position="24"/>
        <end position="35"/>
    </location>
</feature>
<feature type="compositionally biased region" description="Low complexity" evidence="3">
    <location>
        <begin position="453"/>
        <end position="478"/>
    </location>
</feature>
<feature type="region of interest" description="Disordered" evidence="3">
    <location>
        <begin position="1"/>
        <end position="45"/>
    </location>
</feature>
<feature type="region of interest" description="Disordered" evidence="3">
    <location>
        <begin position="136"/>
        <end position="155"/>
    </location>
</feature>
<evidence type="ECO:0000256" key="2">
    <source>
        <dbReference type="PROSITE-ProRule" id="PRU00047"/>
    </source>
</evidence>
<evidence type="ECO:0000313" key="6">
    <source>
        <dbReference type="Proteomes" id="UP000297245"/>
    </source>
</evidence>
<dbReference type="Proteomes" id="UP000297245">
    <property type="component" value="Unassembled WGS sequence"/>
</dbReference>
<feature type="region of interest" description="Disordered" evidence="3">
    <location>
        <begin position="65"/>
        <end position="110"/>
    </location>
</feature>
<feature type="compositionally biased region" description="Basic residues" evidence="3">
    <location>
        <begin position="350"/>
        <end position="367"/>
    </location>
</feature>
<dbReference type="AlphaFoldDB" id="A0A4S8LYJ4"/>
<organism evidence="5 6">
    <name type="scientific">Dendrothele bispora (strain CBS 962.96)</name>
    <dbReference type="NCBI Taxonomy" id="1314807"/>
    <lineage>
        <taxon>Eukaryota</taxon>
        <taxon>Fungi</taxon>
        <taxon>Dikarya</taxon>
        <taxon>Basidiomycota</taxon>
        <taxon>Agaricomycotina</taxon>
        <taxon>Agaricomycetes</taxon>
        <taxon>Agaricomycetidae</taxon>
        <taxon>Agaricales</taxon>
        <taxon>Agaricales incertae sedis</taxon>
        <taxon>Dendrothele</taxon>
    </lineage>
</organism>
<evidence type="ECO:0000313" key="5">
    <source>
        <dbReference type="EMBL" id="THU94767.1"/>
    </source>
</evidence>
<accession>A0A4S8LYJ4</accession>
<feature type="region of interest" description="Disordered" evidence="3">
    <location>
        <begin position="1222"/>
        <end position="1259"/>
    </location>
</feature>
<feature type="region of interest" description="Disordered" evidence="3">
    <location>
        <begin position="193"/>
        <end position="225"/>
    </location>
</feature>
<feature type="region of interest" description="Disordered" evidence="3">
    <location>
        <begin position="267"/>
        <end position="299"/>
    </location>
</feature>
<sequence length="1259" mass="141294">MSNIVSSRYNLRRGGRPQGPPPTVSHNENNPSRSSSGDERPPTLVPADYLYSEVVAGQKRTADPLLHTYGNRENFQPVRKDGEVSDSGSEHHSNSDVSGSNGGNDDSRPWTLVTRRCAHSLDSNNNVNKIDLRKFQRAHPRTSQKTGAPLTAEQTSVIQRAEKSLSNEDRQKIQKRMNLVNSADATNISDITSATTDIDSRGEGPSNKKGKAVDPRNWGATGLSDEELDINAQRRALEAYKNLNTSGQPVVLDPEVDSDLDVVKQREAFRKNTKAQKKHDRRKRRRVVSTSESDVTSVPTTRRIIMKPYVKKYPRPTVEEIPDEEDPRGYYRRSSRNSESSDDYLPPKQSGRKVNYHKRNSKKNSRTRRYERAGSEAMTDQPEVESQIRDLVDQRPRRARIVHSKPTNTIDRIVRPNELLAPTNHLAKLLTPSKNKRSYTGRQKKHKGHPGGSPSSSSSSSSDSDSSESSDSNSSDSGSDSDDSSKSSLNTDKSSDLSNSSRRNSPERRKHKRRAYKKKKKMTLKPDPPDVYDGAVDVRAYTKYVTEGTAYREKVHKLWTGLNKKIQKGLWREKLNPEFSSYEEVERAAELVEIIENVDTGPEPGSKPAKDKTPGGNSNSQSKNSGKVNSKEKTTRTSEQGQSKNSFRNSKPSGSKTPKTQRRELTEQEKNEYRAEGKCFRCGKVGHMSRQCLDGKSVVSSTNGPPGITSNNIEPNLEELHDLADTTEEITDLGIHLMEINLDSDSDYADMPDLQSEFIVHCMGTPWVNLSQPVPVPVKTHTLVAGTGSQRFWRVWVWVKYPLTAGAAVRCTRNLPLQVYEYGDPETRSDYCMPWMYNFLNHENFGHSDDLAPNAIGDMIAQRARYLLEICAPYPSDAEDIQERSGLGRFMVYAISETQFLIEDSEYWGCATNNKVPEWAFVSKDQLKDPTFSLPKWYALERAKLSGINSLNEAVIGCFDVPMGNTYLAGAEWCLDRGKNYPGDPEGQDNHGRFNVSKLDNNIYLILDSARGFTVELPAKFLQNYRFDIIRWHKRNIAKRYQKLRMHITEITSADDASMFGCLIEPFEDSQLQEDMYQLNDYLDSMEQGHYLIENKDWFPIQINAVQVQQVRVNGHPARALIDSGSLADFISSTFADQLKVPKMELTKPLPLQLAVQGSKSRINWGVKHKVSVGFNDAKVIIGSATSVPIVGENVSKLSSRAMDLFDDRLDTVRKELKQSIPGDLPDVQKCSGNNGPRNEMPTSKLVGGNSPVPEILSQ</sequence>
<dbReference type="GO" id="GO:0003676">
    <property type="term" value="F:nucleic acid binding"/>
    <property type="evidence" value="ECO:0007669"/>
    <property type="project" value="InterPro"/>
</dbReference>
<dbReference type="EMBL" id="ML179216">
    <property type="protein sequence ID" value="THU94767.1"/>
    <property type="molecule type" value="Genomic_DNA"/>
</dbReference>
<feature type="compositionally biased region" description="Basic and acidic residues" evidence="3">
    <location>
        <begin position="386"/>
        <end position="396"/>
    </location>
</feature>
<dbReference type="GO" id="GO:0008270">
    <property type="term" value="F:zinc ion binding"/>
    <property type="evidence" value="ECO:0007669"/>
    <property type="project" value="UniProtKB-KW"/>
</dbReference>
<feature type="compositionally biased region" description="Basic and acidic residues" evidence="3">
    <location>
        <begin position="661"/>
        <end position="672"/>
    </location>
</feature>
<feature type="region of interest" description="Disordered" evidence="3">
    <location>
        <begin position="424"/>
        <end position="533"/>
    </location>
</feature>
<feature type="compositionally biased region" description="Basic residues" evidence="3">
    <location>
        <begin position="434"/>
        <end position="449"/>
    </location>
</feature>
<dbReference type="OrthoDB" id="1750432at2759"/>
<feature type="compositionally biased region" description="Low complexity" evidence="3">
    <location>
        <begin position="288"/>
        <end position="299"/>
    </location>
</feature>
<dbReference type="GO" id="GO:0006397">
    <property type="term" value="P:mRNA processing"/>
    <property type="evidence" value="ECO:0007669"/>
    <property type="project" value="UniProtKB-KW"/>
</dbReference>
<feature type="region of interest" description="Disordered" evidence="3">
    <location>
        <begin position="597"/>
        <end position="672"/>
    </location>
</feature>
<feature type="compositionally biased region" description="Polar residues" evidence="3">
    <location>
        <begin position="143"/>
        <end position="155"/>
    </location>
</feature>
<dbReference type="SUPFAM" id="SSF57756">
    <property type="entry name" value="Retrovirus zinc finger-like domains"/>
    <property type="match status" value="1"/>
</dbReference>
<dbReference type="Gene3D" id="4.10.60.10">
    <property type="entry name" value="Zinc finger, CCHC-type"/>
    <property type="match status" value="1"/>
</dbReference>
<feature type="compositionally biased region" description="Basic residues" evidence="3">
    <location>
        <begin position="271"/>
        <end position="287"/>
    </location>
</feature>
<keyword evidence="1" id="KW-0507">mRNA processing</keyword>
<dbReference type="PROSITE" id="PS50158">
    <property type="entry name" value="ZF_CCHC"/>
    <property type="match status" value="1"/>
</dbReference>
<dbReference type="Pfam" id="PF00098">
    <property type="entry name" value="zf-CCHC"/>
    <property type="match status" value="1"/>
</dbReference>
<evidence type="ECO:0000256" key="1">
    <source>
        <dbReference type="ARBA" id="ARBA00022664"/>
    </source>
</evidence>
<keyword evidence="2" id="KW-0863">Zinc-finger</keyword>
<evidence type="ECO:0000256" key="3">
    <source>
        <dbReference type="SAM" id="MobiDB-lite"/>
    </source>
</evidence>
<dbReference type="InterPro" id="IPR001878">
    <property type="entry name" value="Znf_CCHC"/>
</dbReference>
<keyword evidence="2" id="KW-0479">Metal-binding</keyword>
<feature type="compositionally biased region" description="Polar residues" evidence="3">
    <location>
        <begin position="637"/>
        <end position="658"/>
    </location>
</feature>
<dbReference type="SMART" id="SM00343">
    <property type="entry name" value="ZnF_C2HC"/>
    <property type="match status" value="1"/>
</dbReference>
<dbReference type="InterPro" id="IPR021109">
    <property type="entry name" value="Peptidase_aspartic_dom_sf"/>
</dbReference>
<feature type="region of interest" description="Disordered" evidence="3">
    <location>
        <begin position="316"/>
        <end position="408"/>
    </location>
</feature>
<feature type="compositionally biased region" description="Basic residues" evidence="3">
    <location>
        <begin position="508"/>
        <end position="523"/>
    </location>
</feature>
<reference evidence="5 6" key="1">
    <citation type="journal article" date="2019" name="Nat. Ecol. Evol.">
        <title>Megaphylogeny resolves global patterns of mushroom evolution.</title>
        <authorList>
            <person name="Varga T."/>
            <person name="Krizsan K."/>
            <person name="Foldi C."/>
            <person name="Dima B."/>
            <person name="Sanchez-Garcia M."/>
            <person name="Sanchez-Ramirez S."/>
            <person name="Szollosi G.J."/>
            <person name="Szarkandi J.G."/>
            <person name="Papp V."/>
            <person name="Albert L."/>
            <person name="Andreopoulos W."/>
            <person name="Angelini C."/>
            <person name="Antonin V."/>
            <person name="Barry K.W."/>
            <person name="Bougher N.L."/>
            <person name="Buchanan P."/>
            <person name="Buyck B."/>
            <person name="Bense V."/>
            <person name="Catcheside P."/>
            <person name="Chovatia M."/>
            <person name="Cooper J."/>
            <person name="Damon W."/>
            <person name="Desjardin D."/>
            <person name="Finy P."/>
            <person name="Geml J."/>
            <person name="Haridas S."/>
            <person name="Hughes K."/>
            <person name="Justo A."/>
            <person name="Karasinski D."/>
            <person name="Kautmanova I."/>
            <person name="Kiss B."/>
            <person name="Kocsube S."/>
            <person name="Kotiranta H."/>
            <person name="LaButti K.M."/>
            <person name="Lechner B.E."/>
            <person name="Liimatainen K."/>
            <person name="Lipzen A."/>
            <person name="Lukacs Z."/>
            <person name="Mihaltcheva S."/>
            <person name="Morgado L.N."/>
            <person name="Niskanen T."/>
            <person name="Noordeloos M.E."/>
            <person name="Ohm R.A."/>
            <person name="Ortiz-Santana B."/>
            <person name="Ovrebo C."/>
            <person name="Racz N."/>
            <person name="Riley R."/>
            <person name="Savchenko A."/>
            <person name="Shiryaev A."/>
            <person name="Soop K."/>
            <person name="Spirin V."/>
            <person name="Szebenyi C."/>
            <person name="Tomsovsky M."/>
            <person name="Tulloss R.E."/>
            <person name="Uehling J."/>
            <person name="Grigoriev I.V."/>
            <person name="Vagvolgyi C."/>
            <person name="Papp T."/>
            <person name="Martin F.M."/>
            <person name="Miettinen O."/>
            <person name="Hibbett D.S."/>
            <person name="Nagy L.G."/>
        </authorList>
    </citation>
    <scope>NUCLEOTIDE SEQUENCE [LARGE SCALE GENOMIC DNA]</scope>
    <source>
        <strain evidence="5 6">CBS 962.96</strain>
    </source>
</reference>
<dbReference type="Gene3D" id="2.40.70.10">
    <property type="entry name" value="Acid Proteases"/>
    <property type="match status" value="1"/>
</dbReference>
<protein>
    <recommendedName>
        <fullName evidence="4">CCHC-type domain-containing protein</fullName>
    </recommendedName>
</protein>
<gene>
    <name evidence="5" type="ORF">K435DRAFT_798669</name>
</gene>
<dbReference type="InterPro" id="IPR036875">
    <property type="entry name" value="Znf_CCHC_sf"/>
</dbReference>
<feature type="compositionally biased region" description="Low complexity" evidence="3">
    <location>
        <begin position="615"/>
        <end position="628"/>
    </location>
</feature>
<evidence type="ECO:0000259" key="4">
    <source>
        <dbReference type="PROSITE" id="PS50158"/>
    </source>
</evidence>